<dbReference type="Proteomes" id="UP000606044">
    <property type="component" value="Unassembled WGS sequence"/>
</dbReference>
<gene>
    <name evidence="1" type="ORF">GCM10007301_48020</name>
</gene>
<sequence>MPSLVAGARGAAEEVERLREIGARHCTGRGDLYAVVEVFQWEEMKREGQSIKVATDRCKGKRAAIERSRVLLAENAHLFREQTTVEASVMCDLEFQPEVRR</sequence>
<dbReference type="EMBL" id="BMCT01000009">
    <property type="protein sequence ID" value="GGF82314.1"/>
    <property type="molecule type" value="Genomic_DNA"/>
</dbReference>
<evidence type="ECO:0000313" key="2">
    <source>
        <dbReference type="Proteomes" id="UP000606044"/>
    </source>
</evidence>
<keyword evidence="2" id="KW-1185">Reference proteome</keyword>
<evidence type="ECO:0000313" key="1">
    <source>
        <dbReference type="EMBL" id="GGF82314.1"/>
    </source>
</evidence>
<comment type="caution">
    <text evidence="1">The sequence shown here is derived from an EMBL/GenBank/DDBJ whole genome shotgun (WGS) entry which is preliminary data.</text>
</comment>
<accession>A0A917CBI9</accession>
<proteinExistence type="predicted"/>
<dbReference type="AlphaFoldDB" id="A0A917CBI9"/>
<reference evidence="1" key="1">
    <citation type="journal article" date="2014" name="Int. J. Syst. Evol. Microbiol.">
        <title>Complete genome sequence of Corynebacterium casei LMG S-19264T (=DSM 44701T), isolated from a smear-ripened cheese.</title>
        <authorList>
            <consortium name="US DOE Joint Genome Institute (JGI-PGF)"/>
            <person name="Walter F."/>
            <person name="Albersmeier A."/>
            <person name="Kalinowski J."/>
            <person name="Ruckert C."/>
        </authorList>
    </citation>
    <scope>NUCLEOTIDE SEQUENCE</scope>
    <source>
        <strain evidence="1">CCM 7897</strain>
    </source>
</reference>
<protein>
    <submittedName>
        <fullName evidence="1">Uncharacterized protein</fullName>
    </submittedName>
</protein>
<name>A0A917CBI9_9HYPH</name>
<reference evidence="1" key="2">
    <citation type="submission" date="2020-09" db="EMBL/GenBank/DDBJ databases">
        <authorList>
            <person name="Sun Q."/>
            <person name="Sedlacek I."/>
        </authorList>
    </citation>
    <scope>NUCLEOTIDE SEQUENCE</scope>
    <source>
        <strain evidence="1">CCM 7897</strain>
    </source>
</reference>
<organism evidence="1 2">
    <name type="scientific">Azorhizobium oxalatiphilum</name>
    <dbReference type="NCBI Taxonomy" id="980631"/>
    <lineage>
        <taxon>Bacteria</taxon>
        <taxon>Pseudomonadati</taxon>
        <taxon>Pseudomonadota</taxon>
        <taxon>Alphaproteobacteria</taxon>
        <taxon>Hyphomicrobiales</taxon>
        <taxon>Xanthobacteraceae</taxon>
        <taxon>Azorhizobium</taxon>
    </lineage>
</organism>